<dbReference type="Pfam" id="PF18233">
    <property type="entry name" value="Cdc13_OB4_dimer"/>
    <property type="match status" value="1"/>
</dbReference>
<dbReference type="KEGG" id="erc:Ecym_6438"/>
<dbReference type="OrthoDB" id="4067010at2759"/>
<dbReference type="SMART" id="SM00976">
    <property type="entry name" value="Telo_bind"/>
    <property type="match status" value="1"/>
</dbReference>
<feature type="compositionally biased region" description="Polar residues" evidence="1">
    <location>
        <begin position="733"/>
        <end position="746"/>
    </location>
</feature>
<dbReference type="OMA" id="ECTFREL"/>
<evidence type="ECO:0000313" key="3">
    <source>
        <dbReference type="EMBL" id="AET40809.1"/>
    </source>
</evidence>
<organism evidence="3 4">
    <name type="scientific">Eremothecium cymbalariae (strain CBS 270.75 / DBVPG 7215 / KCTC 17166 / NRRL Y-17582)</name>
    <name type="common">Yeast</name>
    <dbReference type="NCBI Taxonomy" id="931890"/>
    <lineage>
        <taxon>Eukaryota</taxon>
        <taxon>Fungi</taxon>
        <taxon>Dikarya</taxon>
        <taxon>Ascomycota</taxon>
        <taxon>Saccharomycotina</taxon>
        <taxon>Saccharomycetes</taxon>
        <taxon>Saccharomycetales</taxon>
        <taxon>Saccharomycetaceae</taxon>
        <taxon>Eremothecium</taxon>
    </lineage>
</organism>
<name>G8JUM9_ERECY</name>
<protein>
    <recommendedName>
        <fullName evidence="2">Telomeric single stranded DNA binding POT1/Cdc13 domain-containing protein</fullName>
    </recommendedName>
</protein>
<evidence type="ECO:0000256" key="1">
    <source>
        <dbReference type="SAM" id="MobiDB-lite"/>
    </source>
</evidence>
<dbReference type="AlphaFoldDB" id="G8JUM9"/>
<dbReference type="Pfam" id="PF02765">
    <property type="entry name" value="POT1"/>
    <property type="match status" value="1"/>
</dbReference>
<feature type="region of interest" description="Disordered" evidence="1">
    <location>
        <begin position="727"/>
        <end position="746"/>
    </location>
</feature>
<reference evidence="4" key="1">
    <citation type="journal article" date="2012" name="G3 (Bethesda)">
        <title>Pichia sorbitophila, an interspecies yeast hybrid reveals early steps of genome resolution following polyploidization.</title>
        <authorList>
            <person name="Leh Louis V."/>
            <person name="Despons L."/>
            <person name="Friedrich A."/>
            <person name="Martin T."/>
            <person name="Durrens P."/>
            <person name="Casaregola S."/>
            <person name="Neuveglise C."/>
            <person name="Fairhead C."/>
            <person name="Marck C."/>
            <person name="Cruz J.A."/>
            <person name="Straub M.L."/>
            <person name="Kugler V."/>
            <person name="Sacerdot C."/>
            <person name="Uzunov Z."/>
            <person name="Thierry A."/>
            <person name="Weiss S."/>
            <person name="Bleykasten C."/>
            <person name="De Montigny J."/>
            <person name="Jacques N."/>
            <person name="Jung P."/>
            <person name="Lemaire M."/>
            <person name="Mallet S."/>
            <person name="Morel G."/>
            <person name="Richard G.F."/>
            <person name="Sarkar A."/>
            <person name="Savel G."/>
            <person name="Schacherer J."/>
            <person name="Seret M.L."/>
            <person name="Talla E."/>
            <person name="Samson G."/>
            <person name="Jubin C."/>
            <person name="Poulain J."/>
            <person name="Vacherie B."/>
            <person name="Barbe V."/>
            <person name="Pelletier E."/>
            <person name="Sherman D.J."/>
            <person name="Westhof E."/>
            <person name="Weissenbach J."/>
            <person name="Baret P.V."/>
            <person name="Wincker P."/>
            <person name="Gaillardin C."/>
            <person name="Dujon B."/>
            <person name="Souciet J.L."/>
        </authorList>
    </citation>
    <scope>NUCLEOTIDE SEQUENCE [LARGE SCALE GENOMIC DNA]</scope>
    <source>
        <strain evidence="4">CBS 270.75 / DBVPG 7215 / KCTC 17166 / NRRL Y-17582</strain>
    </source>
</reference>
<dbReference type="InterPro" id="IPR011564">
    <property type="entry name" value="Telomer_end-bd_POT1/Cdc13"/>
</dbReference>
<dbReference type="Gene3D" id="2.40.50.800">
    <property type="match status" value="1"/>
</dbReference>
<dbReference type="SUPFAM" id="SSF50249">
    <property type="entry name" value="Nucleic acid-binding proteins"/>
    <property type="match status" value="1"/>
</dbReference>
<dbReference type="InterPro" id="IPR041028">
    <property type="entry name" value="Cdc13_OB4_dimer"/>
</dbReference>
<dbReference type="HOGENOM" id="CLU_011303_0_0_1"/>
<dbReference type="GO" id="GO:0000781">
    <property type="term" value="C:chromosome, telomeric region"/>
    <property type="evidence" value="ECO:0007669"/>
    <property type="project" value="InterPro"/>
</dbReference>
<dbReference type="STRING" id="931890.G8JUM9"/>
<dbReference type="EMBL" id="CP002502">
    <property type="protein sequence ID" value="AET40809.1"/>
    <property type="molecule type" value="Genomic_DNA"/>
</dbReference>
<dbReference type="RefSeq" id="XP_003647626.1">
    <property type="nucleotide sequence ID" value="XM_003647578.1"/>
</dbReference>
<dbReference type="InParanoid" id="G8JUM9"/>
<evidence type="ECO:0000313" key="4">
    <source>
        <dbReference type="Proteomes" id="UP000006790"/>
    </source>
</evidence>
<dbReference type="Pfam" id="PF16853">
    <property type="entry name" value="CDC13_N"/>
    <property type="match status" value="1"/>
</dbReference>
<dbReference type="InterPro" id="IPR012340">
    <property type="entry name" value="NA-bd_OB-fold"/>
</dbReference>
<sequence length="907" mass="103223">MSSNYRYISKPSELLHYYSKEEIITQKVEFISVLTRITFSSSADSLLYLQNFEHGREDKVPYIARLACKNSEQVRLVRMVLQLLFNNFGLDISISDSDPGFDIDNIYYKRLCFVRCKGTLVTNQNKGSILLHEILSIDMNKELSNENVSSRKLSAVDWAVLNQIVDNLVKLDKHINHEFKIKKLLNCTTKFREYLKFRMQRLESAHMHVNPMFGMNKSLYVQESQDEFNSQREEPYFNSIGGGYGGFYMPNSMTNLEDSIVDNDPIEHTDHMASVGCPTLGTSKPTSGVNNMTSNNESQCGMFCPITEILSIHEKRKPGSLPINHDQDNYSTSLSMSTIGEVESSNKKRFLNSATNSAPVTSKRKMRSVNGIKEHPLSTDTLAEVELNTKFSVTCKVAGIRPNIFEEFTSTNNSLLIYLPVDNTFDLSYMDPNKNCIEIYSSDAKFLFEKCDIDASLSHQDAISQLTYILMDSEISVTFKKEKLFFTNYHYTFCWELEDLKLMNHVPSQELSSPSPKVQLPNNSLQEATQIPFQRAITIPINEITSTTTCVTVFAMLICAKISSKSKVHHFSFTDFTSNPNIGCKIDPYLNDYSIRLRENECIYVKAYPEFLVNFDKFTVKYYNRKLVDCYNGRDANLTNFGMVFRLKLDIKTYNNKHNGIVRDVLLVTNTTKFSAVEEILLQKFYARAFERIPQKCFYHNYKRYGISFPIDLLGQNIKSLEPKCTTSTTTTPIQPNMATTPTSSVSAKKTVQSHIPTINQDIISYNIQRIEDVTYFNSTEIYASGNLYLIKAKILSATVDGSKVTMYLTDDAPLRNKMNPNEVLKVEILGKSNMNYFCGDSGKTLEEELEALILKTFNFFLLPAKIKLSPTTSLLTWCPAECSLDDLKSQAQSSDNLIKVENTSSS</sequence>
<proteinExistence type="predicted"/>
<dbReference type="GO" id="GO:0000723">
    <property type="term" value="P:telomere maintenance"/>
    <property type="evidence" value="ECO:0007669"/>
    <property type="project" value="InterPro"/>
</dbReference>
<dbReference type="GO" id="GO:0003677">
    <property type="term" value="F:DNA binding"/>
    <property type="evidence" value="ECO:0007669"/>
    <property type="project" value="InterPro"/>
</dbReference>
<keyword evidence="4" id="KW-1185">Reference proteome</keyword>
<gene>
    <name evidence="3" type="ordered locus">Ecym_6438</name>
</gene>
<accession>G8JUM9</accession>
<dbReference type="Gene3D" id="2.40.50.810">
    <property type="match status" value="1"/>
</dbReference>
<dbReference type="Gene3D" id="2.40.50.140">
    <property type="entry name" value="Nucleic acid-binding proteins"/>
    <property type="match status" value="1"/>
</dbReference>
<dbReference type="InterPro" id="IPR031749">
    <property type="entry name" value="Cdc13_N"/>
</dbReference>
<feature type="domain" description="Telomeric single stranded DNA binding POT1/Cdc13" evidence="2">
    <location>
        <begin position="538"/>
        <end position="690"/>
    </location>
</feature>
<evidence type="ECO:0000259" key="2">
    <source>
        <dbReference type="SMART" id="SM00976"/>
    </source>
</evidence>
<dbReference type="eggNOG" id="ENOG502QU50">
    <property type="taxonomic scope" value="Eukaryota"/>
</dbReference>
<dbReference type="Proteomes" id="UP000006790">
    <property type="component" value="Chromosome 6"/>
</dbReference>
<dbReference type="FunCoup" id="G8JUM9">
    <property type="interactions" value="73"/>
</dbReference>
<dbReference type="GeneID" id="11469209"/>